<feature type="compositionally biased region" description="Acidic residues" evidence="1">
    <location>
        <begin position="175"/>
        <end position="202"/>
    </location>
</feature>
<dbReference type="PANTHER" id="PTHR23093">
    <property type="entry name" value="SIMILAR TO CHROMOSOME 3 OPEN READING FRAME 20"/>
    <property type="match status" value="1"/>
</dbReference>
<dbReference type="STRING" id="307972.A0A2G8JL47"/>
<reference evidence="3 4" key="1">
    <citation type="journal article" date="2017" name="PLoS Biol.">
        <title>The sea cucumber genome provides insights into morphological evolution and visceral regeneration.</title>
        <authorList>
            <person name="Zhang X."/>
            <person name="Sun L."/>
            <person name="Yuan J."/>
            <person name="Sun Y."/>
            <person name="Gao Y."/>
            <person name="Zhang L."/>
            <person name="Li S."/>
            <person name="Dai H."/>
            <person name="Hamel J.F."/>
            <person name="Liu C."/>
            <person name="Yu Y."/>
            <person name="Liu S."/>
            <person name="Lin W."/>
            <person name="Guo K."/>
            <person name="Jin S."/>
            <person name="Xu P."/>
            <person name="Storey K.B."/>
            <person name="Huan P."/>
            <person name="Zhang T."/>
            <person name="Zhou Y."/>
            <person name="Zhang J."/>
            <person name="Lin C."/>
            <person name="Li X."/>
            <person name="Xing L."/>
            <person name="Huo D."/>
            <person name="Sun M."/>
            <person name="Wang L."/>
            <person name="Mercier A."/>
            <person name="Li F."/>
            <person name="Yang H."/>
            <person name="Xiang J."/>
        </authorList>
    </citation>
    <scope>NUCLEOTIDE SEQUENCE [LARGE SCALE GENOMIC DNA]</scope>
    <source>
        <strain evidence="3">Shaxun</strain>
        <tissue evidence="3">Muscle</tissue>
    </source>
</reference>
<gene>
    <name evidence="3" type="ORF">BSL78_26717</name>
</gene>
<organism evidence="3 4">
    <name type="scientific">Stichopus japonicus</name>
    <name type="common">Sea cucumber</name>
    <dbReference type="NCBI Taxonomy" id="307972"/>
    <lineage>
        <taxon>Eukaryota</taxon>
        <taxon>Metazoa</taxon>
        <taxon>Echinodermata</taxon>
        <taxon>Eleutherozoa</taxon>
        <taxon>Echinozoa</taxon>
        <taxon>Holothuroidea</taxon>
        <taxon>Aspidochirotacea</taxon>
        <taxon>Aspidochirotida</taxon>
        <taxon>Stichopodidae</taxon>
        <taxon>Apostichopus</taxon>
    </lineage>
</organism>
<feature type="region of interest" description="Disordered" evidence="1">
    <location>
        <begin position="634"/>
        <end position="671"/>
    </location>
</feature>
<keyword evidence="4" id="KW-1185">Reference proteome</keyword>
<evidence type="ECO:0000259" key="2">
    <source>
        <dbReference type="Pfam" id="PF14977"/>
    </source>
</evidence>
<feature type="region of interest" description="Disordered" evidence="1">
    <location>
        <begin position="733"/>
        <end position="777"/>
    </location>
</feature>
<feature type="domain" description="FAM194 C-terminal" evidence="2">
    <location>
        <begin position="394"/>
        <end position="535"/>
    </location>
</feature>
<dbReference type="InterPro" id="IPR029281">
    <property type="entry name" value="FAM194_C"/>
</dbReference>
<dbReference type="OrthoDB" id="6351677at2759"/>
<proteinExistence type="predicted"/>
<feature type="compositionally biased region" description="Basic and acidic residues" evidence="1">
    <location>
        <begin position="662"/>
        <end position="671"/>
    </location>
</feature>
<feature type="region of interest" description="Disordered" evidence="1">
    <location>
        <begin position="175"/>
        <end position="226"/>
    </location>
</feature>
<dbReference type="PANTHER" id="PTHR23093:SF16">
    <property type="entry name" value="FAM194 C-TERMINAL DOMAIN-CONTAINING PROTEIN"/>
    <property type="match status" value="1"/>
</dbReference>
<protein>
    <recommendedName>
        <fullName evidence="2">FAM194 C-terminal domain-containing protein</fullName>
    </recommendedName>
</protein>
<evidence type="ECO:0000256" key="1">
    <source>
        <dbReference type="SAM" id="MobiDB-lite"/>
    </source>
</evidence>
<dbReference type="AlphaFoldDB" id="A0A2G8JL47"/>
<feature type="region of interest" description="Disordered" evidence="1">
    <location>
        <begin position="242"/>
        <end position="291"/>
    </location>
</feature>
<comment type="caution">
    <text evidence="3">The sequence shown here is derived from an EMBL/GenBank/DDBJ whole genome shotgun (WGS) entry which is preliminary data.</text>
</comment>
<name>A0A2G8JL47_STIJA</name>
<feature type="region of interest" description="Disordered" evidence="1">
    <location>
        <begin position="540"/>
        <end position="566"/>
    </location>
</feature>
<dbReference type="EMBL" id="MRZV01001673">
    <property type="protein sequence ID" value="PIK36450.1"/>
    <property type="molecule type" value="Genomic_DNA"/>
</dbReference>
<feature type="compositionally biased region" description="Polar residues" evidence="1">
    <location>
        <begin position="736"/>
        <end position="755"/>
    </location>
</feature>
<dbReference type="Proteomes" id="UP000230750">
    <property type="component" value="Unassembled WGS sequence"/>
</dbReference>
<sequence>MQNGREYLFLDQYIIVKRKQRRRKKPEDLPRSLRFASLNPRVAAYLTNHDRQRARKMVEGGEGGDGDRTLLGFGDDNNGSFLPNIHAENLLKLLRASYENVSFEGDVPQRQLYREARAGAGTMLVKLTKILYLFKTEHLDLQGELVNDLQSGYPELISDVRYDSYEWQCLENYPEEAEKAEEENTPGEEEGLPTFEVVDETEQPTPEKKKKKKKKETHDALLPPAVDSKSVCSASISGLSSRRKSASSAVERQKSSIRSHSGREKRDSSLPRGKGSESSTPAIGDGLGGQGGIHQPSFVQIISFSMTNKSCEDKGWIVQAEEAQQEEQSNEDAEVAKLKGHVHPFTNRYYGDAKREAMMKYLQTGRKQVSSRLLNIPTGRLLFPKVPLTVTINSYPSGRVAVMVTNASQGQPGHYTQLYDDDEKRTLLAVFTPTGRGSCYHANGKISFCTTDKGCMVLDQDGKMTSKSSWPLPHCKLQLPVNIVLNDSLSLRVLNLNQMTVTVSCQKETARIQVGQNMLAEEPQTQEQLGYIATETEFTSNAAKESIRPPPPPPKRKDKKNLKKSQSKYKIIVEEEPEVNPLAELLKKLEISEPGSYGIQAERELNKHMRKAKNTLEEWLEHYRLTLGITSPFLQRMPSAPPKRRRPTMSAKSTPGSLPPHRTTESEDAKGHVDVGGIKAHQRSPSVLAKALQRSLNCKSAPPGVLADEDEDGESIAHLGRVRIEVEGEGRKKYSTSRTISRASRLTRSAVSNMSRKAPSTARTQETEASGDKSRKSSILTGCPVALREEMLGETIISCKCSRHRIPQVTDVELDKFLREIPRNQLVVLCVVSSLFRNAMPCTDMLLRLYERQNRNRTRLCYQSRFDSYRILLYDVVTAMEGTGNTHPELYLRHNAVPGMFLIYGATKLLFCDHIFNGYGNARKDFQKQLERCKHDARGRKFLPKDFRFSPLHGRRGPRSAWGGEIGGAASELPNLSNSSGVVRSSSASSVGTSRSASFSLKPWLSARPHTTIGKAISADSLAHVALSRLPQTAIPRIIT</sequence>
<evidence type="ECO:0000313" key="4">
    <source>
        <dbReference type="Proteomes" id="UP000230750"/>
    </source>
</evidence>
<feature type="compositionally biased region" description="Basic residues" evidence="1">
    <location>
        <begin position="554"/>
        <end position="566"/>
    </location>
</feature>
<accession>A0A2G8JL47</accession>
<evidence type="ECO:0000313" key="3">
    <source>
        <dbReference type="EMBL" id="PIK36450.1"/>
    </source>
</evidence>
<dbReference type="Pfam" id="PF14977">
    <property type="entry name" value="FAM194"/>
    <property type="match status" value="1"/>
</dbReference>